<keyword evidence="5" id="KW-1185">Reference proteome</keyword>
<dbReference type="NCBIfam" id="TIGR03458">
    <property type="entry name" value="YgfH_subfam"/>
    <property type="match status" value="1"/>
</dbReference>
<gene>
    <name evidence="4" type="ORF">ABUH87_01320</name>
</gene>
<dbReference type="Pfam" id="PF13336">
    <property type="entry name" value="AcetylCoA_hyd_C"/>
    <property type="match status" value="1"/>
</dbReference>
<feature type="domain" description="Acetyl-CoA hydrolase/transferase C-terminal" evidence="3">
    <location>
        <begin position="326"/>
        <end position="468"/>
    </location>
</feature>
<evidence type="ECO:0000259" key="2">
    <source>
        <dbReference type="Pfam" id="PF02550"/>
    </source>
</evidence>
<dbReference type="PANTHER" id="PTHR43609:SF1">
    <property type="entry name" value="ACETYL-COA HYDROLASE"/>
    <property type="match status" value="1"/>
</dbReference>
<dbReference type="GO" id="GO:0016787">
    <property type="term" value="F:hydrolase activity"/>
    <property type="evidence" value="ECO:0007669"/>
    <property type="project" value="UniProtKB-KW"/>
</dbReference>
<organism evidence="4 5">
    <name type="scientific">Novosphingobium rhizovicinum</name>
    <dbReference type="NCBI Taxonomy" id="3228928"/>
    <lineage>
        <taxon>Bacteria</taxon>
        <taxon>Pseudomonadati</taxon>
        <taxon>Pseudomonadota</taxon>
        <taxon>Alphaproteobacteria</taxon>
        <taxon>Sphingomonadales</taxon>
        <taxon>Sphingomonadaceae</taxon>
        <taxon>Novosphingobium</taxon>
    </lineage>
</organism>
<accession>A0ABV3R7L6</accession>
<dbReference type="Gene3D" id="3.40.1080.10">
    <property type="entry name" value="Glutaconate Coenzyme A-transferase"/>
    <property type="match status" value="1"/>
</dbReference>
<dbReference type="InterPro" id="IPR037171">
    <property type="entry name" value="NagB/RpiA_transferase-like"/>
</dbReference>
<dbReference type="RefSeq" id="WP_367768194.1">
    <property type="nucleotide sequence ID" value="NZ_JBFNXR010000016.1"/>
</dbReference>
<sequence length="503" mass="54283">MMSRIACASLRNKIMSAEDAAAQIASGTTIGMSGFTGSGYPKAVPLALARQIEAEHAAGRPSKVRIWTGASTGPELDGALAKADGIEFRLPYNSDPIAREKINAGQMDYFDMHLSQVAPMAWQGFLGPLDVAVVEVAGIREDGSLIPSSSVGNNKTWLDRAERVILEVNSWQNAALEGMHDIYYGTALPPNRVPIPLTRADQRIGETWFRCDPAKIVGIVETEAPDRNLPFSPPDETAHAIAGHLLEFLKHEVAKGRLPASLLPIQSGVGNIANAVLTGLVDSPFEDMTAYTEVIQDGMIDLLDAGKLRMASATAFSLSPEAAARLNADMNRYRDRMILRPQEISNHPEIIRRLGCIAMNGLIEADIYGAVNSTHLMGSRIQNGIGGSGDFARNAYISIFVTPSTAKGGRISAIVPQASHVDHISQDVQVIVTEQGLADLRGLSPKQRAAVIIENCAHPDYRPGLADYFARAREGSYGQQSPTLLKEALSWHQRFVETGSMLP</sequence>
<evidence type="ECO:0000313" key="4">
    <source>
        <dbReference type="EMBL" id="MEW9853827.1"/>
    </source>
</evidence>
<comment type="similarity">
    <text evidence="1">Belongs to the acetyl-CoA hydrolase/transferase family.</text>
</comment>
<evidence type="ECO:0000259" key="3">
    <source>
        <dbReference type="Pfam" id="PF13336"/>
    </source>
</evidence>
<keyword evidence="4" id="KW-0378">Hydrolase</keyword>
<dbReference type="Proteomes" id="UP001556118">
    <property type="component" value="Unassembled WGS sequence"/>
</dbReference>
<dbReference type="Gene3D" id="3.30.750.70">
    <property type="entry name" value="4-hydroxybutyrate coenzyme like domains"/>
    <property type="match status" value="1"/>
</dbReference>
<dbReference type="InterPro" id="IPR046433">
    <property type="entry name" value="ActCoA_hydro"/>
</dbReference>
<dbReference type="InterPro" id="IPR026888">
    <property type="entry name" value="AcetylCoA_hyd_C"/>
</dbReference>
<proteinExistence type="inferred from homology"/>
<feature type="domain" description="Acetyl-CoA hydrolase/transferase N-terminal" evidence="2">
    <location>
        <begin position="11"/>
        <end position="221"/>
    </location>
</feature>
<dbReference type="PANTHER" id="PTHR43609">
    <property type="entry name" value="ACETYL-COA HYDROLASE"/>
    <property type="match status" value="1"/>
</dbReference>
<dbReference type="InterPro" id="IPR017821">
    <property type="entry name" value="Succinate_CoA_transferase"/>
</dbReference>
<evidence type="ECO:0000256" key="1">
    <source>
        <dbReference type="ARBA" id="ARBA00009632"/>
    </source>
</evidence>
<dbReference type="Gene3D" id="3.40.1080.20">
    <property type="entry name" value="Acetyl-CoA hydrolase/transferase C-terminal domain"/>
    <property type="match status" value="1"/>
</dbReference>
<dbReference type="EMBL" id="JBFNXR010000016">
    <property type="protein sequence ID" value="MEW9853827.1"/>
    <property type="molecule type" value="Genomic_DNA"/>
</dbReference>
<dbReference type="Pfam" id="PF02550">
    <property type="entry name" value="AcetylCoA_hydro"/>
    <property type="match status" value="1"/>
</dbReference>
<dbReference type="InterPro" id="IPR038460">
    <property type="entry name" value="AcetylCoA_hyd_C_sf"/>
</dbReference>
<reference evidence="4 5" key="1">
    <citation type="submission" date="2024-06" db="EMBL/GenBank/DDBJ databases">
        <title>Novosphingobium rhizovicinus M1R2S20.</title>
        <authorList>
            <person name="Sun J.-Q."/>
        </authorList>
    </citation>
    <scope>NUCLEOTIDE SEQUENCE [LARGE SCALE GENOMIC DNA]</scope>
    <source>
        <strain evidence="4 5">M1R2S20</strain>
    </source>
</reference>
<comment type="caution">
    <text evidence="4">The sequence shown here is derived from an EMBL/GenBank/DDBJ whole genome shotgun (WGS) entry which is preliminary data.</text>
</comment>
<dbReference type="SUPFAM" id="SSF100950">
    <property type="entry name" value="NagB/RpiA/CoA transferase-like"/>
    <property type="match status" value="2"/>
</dbReference>
<name>A0ABV3R7L6_9SPHN</name>
<evidence type="ECO:0000313" key="5">
    <source>
        <dbReference type="Proteomes" id="UP001556118"/>
    </source>
</evidence>
<dbReference type="InterPro" id="IPR003702">
    <property type="entry name" value="ActCoA_hydro_N"/>
</dbReference>
<protein>
    <submittedName>
        <fullName evidence="4">Acetyl-CoA hydrolase/transferase family protein</fullName>
    </submittedName>
</protein>